<dbReference type="Pfam" id="PF13360">
    <property type="entry name" value="PQQ_2"/>
    <property type="match status" value="1"/>
</dbReference>
<keyword evidence="1" id="KW-0472">Membrane</keyword>
<reference evidence="3 4" key="1">
    <citation type="submission" date="2016-12" db="EMBL/GenBank/DDBJ databases">
        <title>Amycolatopsis keratiniphila subsp. keratiniphila genome sequencing and assembly.</title>
        <authorList>
            <person name="Mayilraj S."/>
            <person name="Kaur N."/>
        </authorList>
    </citation>
    <scope>NUCLEOTIDE SEQUENCE [LARGE SCALE GENOMIC DNA]</scope>
    <source>
        <strain evidence="3 4">DSM 44409</strain>
    </source>
</reference>
<accession>A0A1W2LQY0</accession>
<sequence>MQQGTPDRRPWILLIVFTIVAAVTITTAAVVFGRTTIDGTPMAVGANGAAAQTGSKWRHGAADMPSYDEGVAAWTDGDLFVVLNDEHVSAYAQADGALRWRIKPPEGVFCGAGTAVVQNRVAVAYGGGCAVAALLDFGTGSFVWQQPFKTPQYDDKPAKSASLEIIEDTVVVTQSFGMAGLEVATGRTKWSKPTPPDTPEKGLHCRAKDAMPQGRAVALLVTCLNSYPEFDLAIVAVDVAGTVTKEKTLVKPIPTATIVPAWVSTTPPVIFLDDADDESAYLMLDDTFTPTARVEAGNYETGLARPQMDFNGDDASGSLHSRMRALVTDGLLVTVTGVAPALPSSIVAFDLKNGEKKWETPAAEGDRFMAPVAVDNGEIIAEVAPPDDDEGPQRVVRVKPADGALTVVGTYQMDDDPKTKGISLIAFYEFFWVGGVMFAAMGDYNQYAGALVCRFG</sequence>
<evidence type="ECO:0000256" key="1">
    <source>
        <dbReference type="SAM" id="Phobius"/>
    </source>
</evidence>
<dbReference type="Gene3D" id="2.130.10.10">
    <property type="entry name" value="YVTN repeat-like/Quinoprotein amine dehydrogenase"/>
    <property type="match status" value="2"/>
</dbReference>
<protein>
    <recommendedName>
        <fullName evidence="2">Pyrrolo-quinoline quinone repeat domain-containing protein</fullName>
    </recommendedName>
</protein>
<dbReference type="Proteomes" id="UP000076660">
    <property type="component" value="Unassembled WGS sequence"/>
</dbReference>
<comment type="caution">
    <text evidence="3">The sequence shown here is derived from an EMBL/GenBank/DDBJ whole genome shotgun (WGS) entry which is preliminary data.</text>
</comment>
<keyword evidence="1" id="KW-1133">Transmembrane helix</keyword>
<dbReference type="PANTHER" id="PTHR34512">
    <property type="entry name" value="CELL SURFACE PROTEIN"/>
    <property type="match status" value="1"/>
</dbReference>
<feature type="domain" description="Pyrrolo-quinoline quinone repeat" evidence="2">
    <location>
        <begin position="57"/>
        <end position="198"/>
    </location>
</feature>
<evidence type="ECO:0000313" key="3">
    <source>
        <dbReference type="EMBL" id="ONF66132.1"/>
    </source>
</evidence>
<feature type="transmembrane region" description="Helical" evidence="1">
    <location>
        <begin position="12"/>
        <end position="32"/>
    </location>
</feature>
<dbReference type="SUPFAM" id="SSF50998">
    <property type="entry name" value="Quinoprotein alcohol dehydrogenase-like"/>
    <property type="match status" value="1"/>
</dbReference>
<dbReference type="InterPro" id="IPR015943">
    <property type="entry name" value="WD40/YVTN_repeat-like_dom_sf"/>
</dbReference>
<evidence type="ECO:0000259" key="2">
    <source>
        <dbReference type="Pfam" id="PF13360"/>
    </source>
</evidence>
<dbReference type="AlphaFoldDB" id="A0A1W2LQY0"/>
<dbReference type="InterPro" id="IPR002372">
    <property type="entry name" value="PQQ_rpt_dom"/>
</dbReference>
<dbReference type="InterPro" id="IPR011047">
    <property type="entry name" value="Quinoprotein_ADH-like_sf"/>
</dbReference>
<gene>
    <name evidence="3" type="ORF">AVR91_0224690</name>
</gene>
<organism evidence="3 4">
    <name type="scientific">Amycolatopsis keratiniphila subsp. keratiniphila</name>
    <dbReference type="NCBI Taxonomy" id="227715"/>
    <lineage>
        <taxon>Bacteria</taxon>
        <taxon>Bacillati</taxon>
        <taxon>Actinomycetota</taxon>
        <taxon>Actinomycetes</taxon>
        <taxon>Pseudonocardiales</taxon>
        <taxon>Pseudonocardiaceae</taxon>
        <taxon>Amycolatopsis</taxon>
        <taxon>Amycolatopsis japonica group</taxon>
    </lineage>
</organism>
<dbReference type="PANTHER" id="PTHR34512:SF30">
    <property type="entry name" value="OUTER MEMBRANE PROTEIN ASSEMBLY FACTOR BAMB"/>
    <property type="match status" value="1"/>
</dbReference>
<dbReference type="EMBL" id="LQMT02000023">
    <property type="protein sequence ID" value="ONF66132.1"/>
    <property type="molecule type" value="Genomic_DNA"/>
</dbReference>
<keyword evidence="1" id="KW-0812">Transmembrane</keyword>
<evidence type="ECO:0000313" key="4">
    <source>
        <dbReference type="Proteomes" id="UP000076660"/>
    </source>
</evidence>
<proteinExistence type="predicted"/>
<name>A0A1W2LQY0_9PSEU</name>